<dbReference type="PANTHER" id="PTHR31508">
    <property type="entry name" value="PROTEIN PITCHFORK"/>
    <property type="match status" value="1"/>
</dbReference>
<dbReference type="InterPro" id="IPR033602">
    <property type="entry name" value="CIMAP3"/>
</dbReference>
<organism evidence="1 2">
    <name type="scientific">Brachionus plicatilis</name>
    <name type="common">Marine rotifer</name>
    <name type="synonym">Brachionus muelleri</name>
    <dbReference type="NCBI Taxonomy" id="10195"/>
    <lineage>
        <taxon>Eukaryota</taxon>
        <taxon>Metazoa</taxon>
        <taxon>Spiralia</taxon>
        <taxon>Gnathifera</taxon>
        <taxon>Rotifera</taxon>
        <taxon>Eurotatoria</taxon>
        <taxon>Monogononta</taxon>
        <taxon>Pseudotrocha</taxon>
        <taxon>Ploima</taxon>
        <taxon>Brachionidae</taxon>
        <taxon>Brachionus</taxon>
    </lineage>
</organism>
<comment type="caution">
    <text evidence="1">The sequence shown here is derived from an EMBL/GenBank/DDBJ whole genome shotgun (WGS) entry which is preliminary data.</text>
</comment>
<evidence type="ECO:0000313" key="2">
    <source>
        <dbReference type="Proteomes" id="UP000276133"/>
    </source>
</evidence>
<dbReference type="Pfam" id="PF07004">
    <property type="entry name" value="SHIPPO-rpt"/>
    <property type="match status" value="1"/>
</dbReference>
<protein>
    <submittedName>
        <fullName evidence="1">Uncharacterized protein</fullName>
    </submittedName>
</protein>
<sequence length="254" mass="29218">MLFLGLEGMNEPSNKICFGTGTDRPTFPDQIANDRFGNENTPFRGVKNVGPGQYDNHIFTSFTNIKKPISTKGYVARTGQKDFYQLVDRAPSPTLYQDINRAPIKKSLKPFHSSSNRFKKEASFISPGPGCYEHQVERNRNVQALHSFGGRTKSVPHVDIKCIVNQNIICDNCGEKPEGDFFEYKSKSLCSRCYDYNYKWQEKYNRAYLTSFKKTRDCAFMHEHEGTTAVIQKISDKELKKLKQKEAYLSLYWS</sequence>
<dbReference type="InterPro" id="IPR010736">
    <property type="entry name" value="SHIPPO-rpt"/>
</dbReference>
<proteinExistence type="predicted"/>
<keyword evidence="2" id="KW-1185">Reference proteome</keyword>
<dbReference type="Proteomes" id="UP000276133">
    <property type="component" value="Unassembled WGS sequence"/>
</dbReference>
<dbReference type="GO" id="GO:0031344">
    <property type="term" value="P:regulation of cell projection organization"/>
    <property type="evidence" value="ECO:0007669"/>
    <property type="project" value="TreeGrafter"/>
</dbReference>
<gene>
    <name evidence="1" type="ORF">BpHYR1_030286</name>
</gene>
<dbReference type="GO" id="GO:0008092">
    <property type="term" value="F:cytoskeletal protein binding"/>
    <property type="evidence" value="ECO:0007669"/>
    <property type="project" value="TreeGrafter"/>
</dbReference>
<evidence type="ECO:0000313" key="1">
    <source>
        <dbReference type="EMBL" id="RNA26686.1"/>
    </source>
</evidence>
<dbReference type="PANTHER" id="PTHR31508:SF2">
    <property type="entry name" value="PROTEIN PITCHFORK"/>
    <property type="match status" value="1"/>
</dbReference>
<name>A0A3M7RSZ7_BRAPC</name>
<dbReference type="EMBL" id="REGN01002691">
    <property type="protein sequence ID" value="RNA26686.1"/>
    <property type="molecule type" value="Genomic_DNA"/>
</dbReference>
<dbReference type="OrthoDB" id="8189408at2759"/>
<dbReference type="AlphaFoldDB" id="A0A3M7RSZ7"/>
<accession>A0A3M7RSZ7</accession>
<reference evidence="1 2" key="1">
    <citation type="journal article" date="2018" name="Sci. Rep.">
        <title>Genomic signatures of local adaptation to the degree of environmental predictability in rotifers.</title>
        <authorList>
            <person name="Franch-Gras L."/>
            <person name="Hahn C."/>
            <person name="Garcia-Roger E.M."/>
            <person name="Carmona M.J."/>
            <person name="Serra M."/>
            <person name="Gomez A."/>
        </authorList>
    </citation>
    <scope>NUCLEOTIDE SEQUENCE [LARGE SCALE GENOMIC DNA]</scope>
    <source>
        <strain evidence="1">HYR1</strain>
    </source>
</reference>